<accession>A0A0A8XXR6</accession>
<name>A0A0A8XXR6_ARUDO</name>
<dbReference type="EMBL" id="GBRH01279274">
    <property type="protein sequence ID" value="JAD18621.1"/>
    <property type="molecule type" value="Transcribed_RNA"/>
</dbReference>
<organism evidence="1">
    <name type="scientific">Arundo donax</name>
    <name type="common">Giant reed</name>
    <name type="synonym">Donax arundinaceus</name>
    <dbReference type="NCBI Taxonomy" id="35708"/>
    <lineage>
        <taxon>Eukaryota</taxon>
        <taxon>Viridiplantae</taxon>
        <taxon>Streptophyta</taxon>
        <taxon>Embryophyta</taxon>
        <taxon>Tracheophyta</taxon>
        <taxon>Spermatophyta</taxon>
        <taxon>Magnoliopsida</taxon>
        <taxon>Liliopsida</taxon>
        <taxon>Poales</taxon>
        <taxon>Poaceae</taxon>
        <taxon>PACMAD clade</taxon>
        <taxon>Arundinoideae</taxon>
        <taxon>Arundineae</taxon>
        <taxon>Arundo</taxon>
    </lineage>
</organism>
<proteinExistence type="predicted"/>
<dbReference type="AlphaFoldDB" id="A0A0A8XXR6"/>
<reference evidence="1" key="1">
    <citation type="submission" date="2014-09" db="EMBL/GenBank/DDBJ databases">
        <authorList>
            <person name="Magalhaes I.L.F."/>
            <person name="Oliveira U."/>
            <person name="Santos F.R."/>
            <person name="Vidigal T.H.D.A."/>
            <person name="Brescovit A.D."/>
            <person name="Santos A.J."/>
        </authorList>
    </citation>
    <scope>NUCLEOTIDE SEQUENCE</scope>
    <source>
        <tissue evidence="1">Shoot tissue taken approximately 20 cm above the soil surface</tissue>
    </source>
</reference>
<sequence>MSEFCCHKLTLILGMHCTDCTFKLFSEQEKSENHVFC</sequence>
<protein>
    <submittedName>
        <fullName evidence="1">Uncharacterized protein</fullName>
    </submittedName>
</protein>
<reference evidence="1" key="2">
    <citation type="journal article" date="2015" name="Data Brief">
        <title>Shoot transcriptome of the giant reed, Arundo donax.</title>
        <authorList>
            <person name="Barrero R.A."/>
            <person name="Guerrero F.D."/>
            <person name="Moolhuijzen P."/>
            <person name="Goolsby J.A."/>
            <person name="Tidwell J."/>
            <person name="Bellgard S.E."/>
            <person name="Bellgard M.I."/>
        </authorList>
    </citation>
    <scope>NUCLEOTIDE SEQUENCE</scope>
    <source>
        <tissue evidence="1">Shoot tissue taken approximately 20 cm above the soil surface</tissue>
    </source>
</reference>
<evidence type="ECO:0000313" key="1">
    <source>
        <dbReference type="EMBL" id="JAD18621.1"/>
    </source>
</evidence>